<dbReference type="Proteomes" id="UP000744769">
    <property type="component" value="Unassembled WGS sequence"/>
</dbReference>
<evidence type="ECO:0000313" key="2">
    <source>
        <dbReference type="EMBL" id="NHN55797.1"/>
    </source>
</evidence>
<gene>
    <name evidence="2" type="ORF">G9U51_08405</name>
</gene>
<evidence type="ECO:0000313" key="3">
    <source>
        <dbReference type="Proteomes" id="UP000744769"/>
    </source>
</evidence>
<accession>A0A967B545</accession>
<feature type="compositionally biased region" description="Polar residues" evidence="1">
    <location>
        <begin position="260"/>
        <end position="277"/>
    </location>
</feature>
<dbReference type="AlphaFoldDB" id="A0A967B545"/>
<dbReference type="RefSeq" id="WP_166195948.1">
    <property type="nucleotide sequence ID" value="NZ_JAAOIV010000005.1"/>
</dbReference>
<organism evidence="2 3">
    <name type="scientific">Metallococcus carri</name>
    <dbReference type="NCBI Taxonomy" id="1656884"/>
    <lineage>
        <taxon>Bacteria</taxon>
        <taxon>Bacillati</taxon>
        <taxon>Actinomycetota</taxon>
        <taxon>Actinomycetes</taxon>
        <taxon>Micrococcales</taxon>
        <taxon>Dermacoccaceae</taxon>
        <taxon>Metallococcus</taxon>
    </lineage>
</organism>
<keyword evidence="3" id="KW-1185">Reference proteome</keyword>
<reference evidence="2" key="1">
    <citation type="submission" date="2020-03" db="EMBL/GenBank/DDBJ databases">
        <title>Draft sequencing of Calidifontibacter sp. DB0510.</title>
        <authorList>
            <person name="Kim D.-U."/>
        </authorList>
    </citation>
    <scope>NUCLEOTIDE SEQUENCE</scope>
    <source>
        <strain evidence="2">DB0510</strain>
    </source>
</reference>
<dbReference type="EMBL" id="JAAOIV010000005">
    <property type="protein sequence ID" value="NHN55797.1"/>
    <property type="molecule type" value="Genomic_DNA"/>
</dbReference>
<feature type="region of interest" description="Disordered" evidence="1">
    <location>
        <begin position="236"/>
        <end position="277"/>
    </location>
</feature>
<protein>
    <submittedName>
        <fullName evidence="2">Uncharacterized protein</fullName>
    </submittedName>
</protein>
<sequence>MSTVVDIRDLHQALTAVLPHASSVDVSDLARVRLVVDRVNMAVLATDAHSSGLAIVSVVGGSDDSGLAIDLSVESVKKLLAVHRPVKVTGKDVEPDQQLELAVASTREGQVLSTRDISGLLSIGEELVLPTLGTSTLFPDIEGYLGEAVHGHFQVPPEYDGQPLIASFAVFDAAVRAYKRPMAVRLLGQGRHRFLVTVGDSFIGAVSVRHPLGSSFDDDQEVLDAWGAWLERLPSTMRRTDDDEDAAEPDAGAADGDVTSDASPADPTSTRHLSPVP</sequence>
<evidence type="ECO:0000256" key="1">
    <source>
        <dbReference type="SAM" id="MobiDB-lite"/>
    </source>
</evidence>
<name>A0A967B545_9MICO</name>
<proteinExistence type="predicted"/>
<comment type="caution">
    <text evidence="2">The sequence shown here is derived from an EMBL/GenBank/DDBJ whole genome shotgun (WGS) entry which is preliminary data.</text>
</comment>